<keyword evidence="1" id="KW-1133">Transmembrane helix</keyword>
<sequence>MLHKGDLISLFLLILLLLYLLKRSFRKTPINPVVLESNRRIQGEVPDLLRDKGYEVVAAKQRLPVQVHVGEQAFDSRIYADFIARQNNDHYVVVVAKARKPLRLSGATVRDQFLAHVLAFQAAGVLFVEPDRKSLRPITFHVAGVKEPRQRRYLPHLLTMGLGALIAILIK</sequence>
<organism evidence="2 3">
    <name type="scientific">Kroppenstedtia pulmonis</name>
    <dbReference type="NCBI Taxonomy" id="1380685"/>
    <lineage>
        <taxon>Bacteria</taxon>
        <taxon>Bacillati</taxon>
        <taxon>Bacillota</taxon>
        <taxon>Bacilli</taxon>
        <taxon>Bacillales</taxon>
        <taxon>Thermoactinomycetaceae</taxon>
        <taxon>Kroppenstedtia</taxon>
    </lineage>
</organism>
<dbReference type="Proteomes" id="UP000503088">
    <property type="component" value="Chromosome"/>
</dbReference>
<accession>A0A7D3XPV4</accession>
<evidence type="ECO:0000313" key="2">
    <source>
        <dbReference type="EMBL" id="QKG84227.1"/>
    </source>
</evidence>
<evidence type="ECO:0000313" key="3">
    <source>
        <dbReference type="Proteomes" id="UP000503088"/>
    </source>
</evidence>
<evidence type="ECO:0000256" key="1">
    <source>
        <dbReference type="SAM" id="Phobius"/>
    </source>
</evidence>
<protein>
    <submittedName>
        <fullName evidence="2">Uncharacterized protein</fullName>
    </submittedName>
</protein>
<dbReference type="AlphaFoldDB" id="A0A7D3XPV4"/>
<proteinExistence type="predicted"/>
<reference evidence="2 3" key="1">
    <citation type="submission" date="2020-01" db="EMBL/GenBank/DDBJ databases">
        <authorList>
            <person name="Gulvik C.A."/>
            <person name="Batra D.G."/>
        </authorList>
    </citation>
    <scope>NUCLEOTIDE SEQUENCE [LARGE SCALE GENOMIC DNA]</scope>
    <source>
        <strain evidence="2 3">W9323</strain>
    </source>
</reference>
<name>A0A7D3XPV4_9BACL</name>
<gene>
    <name evidence="2" type="ORF">GXN76_06895</name>
</gene>
<dbReference type="EMBL" id="CP048104">
    <property type="protein sequence ID" value="QKG84227.1"/>
    <property type="molecule type" value="Genomic_DNA"/>
</dbReference>
<dbReference type="RefSeq" id="WP_173221724.1">
    <property type="nucleotide sequence ID" value="NZ_CP048104.1"/>
</dbReference>
<keyword evidence="3" id="KW-1185">Reference proteome</keyword>
<keyword evidence="1" id="KW-0472">Membrane</keyword>
<dbReference type="KEGG" id="kpul:GXN76_06895"/>
<feature type="transmembrane region" description="Helical" evidence="1">
    <location>
        <begin position="153"/>
        <end position="170"/>
    </location>
</feature>
<keyword evidence="1" id="KW-0812">Transmembrane</keyword>